<feature type="domain" description="Phospholipid/glycerol acyltransferase" evidence="1">
    <location>
        <begin position="68"/>
        <end position="213"/>
    </location>
</feature>
<dbReference type="SMART" id="SM00563">
    <property type="entry name" value="PlsC"/>
    <property type="match status" value="1"/>
</dbReference>
<name>A0A563W4X4_9CYAN</name>
<evidence type="ECO:0000313" key="2">
    <source>
        <dbReference type="EMBL" id="VEP18716.1"/>
    </source>
</evidence>
<dbReference type="Pfam" id="PF01553">
    <property type="entry name" value="Acyltransferase"/>
    <property type="match status" value="1"/>
</dbReference>
<dbReference type="Proteomes" id="UP000320055">
    <property type="component" value="Unassembled WGS sequence"/>
</dbReference>
<sequence length="463" mass="53250">MQRAQPKLDFIPPSFNPHILRLVNWSLPILQRLRLQPWLPAGISKIETVNRETLVNLYHQFQSGKIRLILAFRHCEVDDPLSGLYLLSHTIPKIARQQGVTLKAPIHSHFMYDRGMTIWAGDWLGWLFAKIGGVPVHRGKNLDLQAIKKIRELLIDGQFPLVVAPEGATNGHSEIVSPLEPGVAQLAFWCAEDLAKANRVESVIVVPINIQYHYINPQWSKLDRLLCKLENDCGLSTQAVISTEKPEELYYPRLLRLGEYLLSEMEQFYSCFYHRHLPDLAQDGISQEENLTLRLQKLLDISLQVGEEYFGLQKKGNIIERCRRLEEAGWNYIYRGEPTEFKNLSPVQRGLRDWIAAEADLRMLNMRLVESFVAVTGTHIQEKPCFERFAETTLILFDAIARIKGTKNPRRPRLGWRKSRVTIGEPINISDRFSTYQKNRRGAKQSVARLTQDLQTALEAMII</sequence>
<dbReference type="GO" id="GO:0016746">
    <property type="term" value="F:acyltransferase activity"/>
    <property type="evidence" value="ECO:0007669"/>
    <property type="project" value="UniProtKB-KW"/>
</dbReference>
<gene>
    <name evidence="2" type="ORF">H1P_870019</name>
</gene>
<evidence type="ECO:0000313" key="3">
    <source>
        <dbReference type="Proteomes" id="UP000320055"/>
    </source>
</evidence>
<dbReference type="SUPFAM" id="SSF69593">
    <property type="entry name" value="Glycerol-3-phosphate (1)-acyltransferase"/>
    <property type="match status" value="1"/>
</dbReference>
<dbReference type="AlphaFoldDB" id="A0A563W4X4"/>
<dbReference type="EMBL" id="CAACVJ010000695">
    <property type="protein sequence ID" value="VEP18716.1"/>
    <property type="molecule type" value="Genomic_DNA"/>
</dbReference>
<dbReference type="RefSeq" id="WP_144868184.1">
    <property type="nucleotide sequence ID" value="NZ_LR213845.1"/>
</dbReference>
<keyword evidence="2" id="KW-0808">Transferase</keyword>
<evidence type="ECO:0000259" key="1">
    <source>
        <dbReference type="SMART" id="SM00563"/>
    </source>
</evidence>
<dbReference type="InterPro" id="IPR002123">
    <property type="entry name" value="Plipid/glycerol_acylTrfase"/>
</dbReference>
<proteinExistence type="predicted"/>
<reference evidence="2 3" key="1">
    <citation type="submission" date="2019-01" db="EMBL/GenBank/DDBJ databases">
        <authorList>
            <person name="Brito A."/>
        </authorList>
    </citation>
    <scope>NUCLEOTIDE SEQUENCE [LARGE SCALE GENOMIC DNA]</scope>
    <source>
        <strain evidence="2">1</strain>
    </source>
</reference>
<organism evidence="2 3">
    <name type="scientific">Hyella patelloides LEGE 07179</name>
    <dbReference type="NCBI Taxonomy" id="945734"/>
    <lineage>
        <taxon>Bacteria</taxon>
        <taxon>Bacillati</taxon>
        <taxon>Cyanobacteriota</taxon>
        <taxon>Cyanophyceae</taxon>
        <taxon>Pleurocapsales</taxon>
        <taxon>Hyellaceae</taxon>
        <taxon>Hyella</taxon>
    </lineage>
</organism>
<accession>A0A563W4X4</accession>
<keyword evidence="2" id="KW-0012">Acyltransferase</keyword>
<dbReference type="OrthoDB" id="524611at2"/>
<protein>
    <submittedName>
        <fullName evidence="2">Phospholipid/glycerol acyltransferase</fullName>
    </submittedName>
</protein>
<keyword evidence="3" id="KW-1185">Reference proteome</keyword>